<feature type="region of interest" description="Disordered" evidence="1">
    <location>
        <begin position="1"/>
        <end position="27"/>
    </location>
</feature>
<proteinExistence type="predicted"/>
<evidence type="ECO:0000313" key="2">
    <source>
        <dbReference type="EMBL" id="TQE11399.1"/>
    </source>
</evidence>
<evidence type="ECO:0000256" key="1">
    <source>
        <dbReference type="SAM" id="MobiDB-lite"/>
    </source>
</evidence>
<protein>
    <submittedName>
        <fullName evidence="2">Uncharacterized protein</fullName>
    </submittedName>
</protein>
<comment type="caution">
    <text evidence="2">The sequence shown here is derived from an EMBL/GenBank/DDBJ whole genome shotgun (WGS) entry which is preliminary data.</text>
</comment>
<sequence>MADNGARSSKTTDGECSGKGVVKSDKRNSFSSDVGAMVCTKRAADWESWRAIPKELKMHMIDKLASGSLIMNALQHNSNNRQTNGR</sequence>
<dbReference type="Proteomes" id="UP000315295">
    <property type="component" value="Unassembled WGS sequence"/>
</dbReference>
<accession>A0A540NK38</accession>
<dbReference type="AlphaFoldDB" id="A0A540NK38"/>
<name>A0A540NK38_MALBA</name>
<organism evidence="2 3">
    <name type="scientific">Malus baccata</name>
    <name type="common">Siberian crab apple</name>
    <name type="synonym">Pyrus baccata</name>
    <dbReference type="NCBI Taxonomy" id="106549"/>
    <lineage>
        <taxon>Eukaryota</taxon>
        <taxon>Viridiplantae</taxon>
        <taxon>Streptophyta</taxon>
        <taxon>Embryophyta</taxon>
        <taxon>Tracheophyta</taxon>
        <taxon>Spermatophyta</taxon>
        <taxon>Magnoliopsida</taxon>
        <taxon>eudicotyledons</taxon>
        <taxon>Gunneridae</taxon>
        <taxon>Pentapetalae</taxon>
        <taxon>rosids</taxon>
        <taxon>fabids</taxon>
        <taxon>Rosales</taxon>
        <taxon>Rosaceae</taxon>
        <taxon>Amygdaloideae</taxon>
        <taxon>Maleae</taxon>
        <taxon>Malus</taxon>
    </lineage>
</organism>
<evidence type="ECO:0000313" key="3">
    <source>
        <dbReference type="Proteomes" id="UP000315295"/>
    </source>
</evidence>
<gene>
    <name evidence="2" type="ORF">C1H46_002962</name>
</gene>
<reference evidence="2 3" key="1">
    <citation type="journal article" date="2019" name="G3 (Bethesda)">
        <title>Sequencing of a Wild Apple (Malus baccata) Genome Unravels the Differences Between Cultivated and Wild Apple Species Regarding Disease Resistance and Cold Tolerance.</title>
        <authorList>
            <person name="Chen X."/>
        </authorList>
    </citation>
    <scope>NUCLEOTIDE SEQUENCE [LARGE SCALE GENOMIC DNA]</scope>
    <source>
        <strain evidence="3">cv. Shandingzi</strain>
        <tissue evidence="2">Leaves</tissue>
    </source>
</reference>
<feature type="compositionally biased region" description="Polar residues" evidence="1">
    <location>
        <begin position="1"/>
        <end position="11"/>
    </location>
</feature>
<dbReference type="EMBL" id="VIEB01000030">
    <property type="protein sequence ID" value="TQE11399.1"/>
    <property type="molecule type" value="Genomic_DNA"/>
</dbReference>
<keyword evidence="3" id="KW-1185">Reference proteome</keyword>